<sequence>MLTLAACGAGRLQNACIDSGRAGANPALCGCVQAVADRELDRGDRRLAASFYDNPQRAQDIRQSDRPADRRFWDRYTAFADEVERSCARLR</sequence>
<proteinExistence type="predicted"/>
<dbReference type="EMBL" id="QOHR01000001">
    <property type="protein sequence ID" value="REC58923.1"/>
    <property type="molecule type" value="Genomic_DNA"/>
</dbReference>
<keyword evidence="2" id="KW-1185">Reference proteome</keyword>
<dbReference type="OrthoDB" id="7659053at2"/>
<dbReference type="Proteomes" id="UP000257131">
    <property type="component" value="Unassembled WGS sequence"/>
</dbReference>
<protein>
    <recommendedName>
        <fullName evidence="3">Arginine transporter</fullName>
    </recommendedName>
</protein>
<accession>A0A3D9BZE3</accession>
<name>A0A3D9BZE3_9RHOB</name>
<gene>
    <name evidence="1" type="ORF">DRV84_01500</name>
</gene>
<evidence type="ECO:0008006" key="3">
    <source>
        <dbReference type="Google" id="ProtNLM"/>
    </source>
</evidence>
<evidence type="ECO:0000313" key="2">
    <source>
        <dbReference type="Proteomes" id="UP000257131"/>
    </source>
</evidence>
<comment type="caution">
    <text evidence="1">The sequence shown here is derived from an EMBL/GenBank/DDBJ whole genome shotgun (WGS) entry which is preliminary data.</text>
</comment>
<organism evidence="1 2">
    <name type="scientific">Rhodosalinus sediminis</name>
    <dbReference type="NCBI Taxonomy" id="1940533"/>
    <lineage>
        <taxon>Bacteria</taxon>
        <taxon>Pseudomonadati</taxon>
        <taxon>Pseudomonadota</taxon>
        <taxon>Alphaproteobacteria</taxon>
        <taxon>Rhodobacterales</taxon>
        <taxon>Paracoccaceae</taxon>
        <taxon>Rhodosalinus</taxon>
    </lineage>
</organism>
<evidence type="ECO:0000313" key="1">
    <source>
        <dbReference type="EMBL" id="REC58923.1"/>
    </source>
</evidence>
<reference evidence="1 2" key="1">
    <citation type="journal article" date="2017" name="Int. J. Syst. Evol. Microbiol.">
        <title>Rhodosalinus sediminis gen. nov., sp. nov., isolated from marine saltern.</title>
        <authorList>
            <person name="Guo L.Y."/>
            <person name="Ling S.K."/>
            <person name="Li C.M."/>
            <person name="Chen G.J."/>
            <person name="Du Z.J."/>
        </authorList>
    </citation>
    <scope>NUCLEOTIDE SEQUENCE [LARGE SCALE GENOMIC DNA]</scope>
    <source>
        <strain evidence="1 2">WDN1C137</strain>
    </source>
</reference>
<dbReference type="AlphaFoldDB" id="A0A3D9BZE3"/>